<keyword evidence="20" id="KW-1185">Reference proteome</keyword>
<reference evidence="19" key="1">
    <citation type="submission" date="2021-07" db="EMBL/GenBank/DDBJ databases">
        <authorList>
            <person name="Catto M.A."/>
            <person name="Jacobson A."/>
            <person name="Kennedy G."/>
            <person name="Labadie P."/>
            <person name="Hunt B.G."/>
            <person name="Srinivasan R."/>
        </authorList>
    </citation>
    <scope>NUCLEOTIDE SEQUENCE</scope>
    <source>
        <strain evidence="19">PL_HMW_Pooled</strain>
        <tissue evidence="19">Head</tissue>
    </source>
</reference>
<evidence type="ECO:0000256" key="1">
    <source>
        <dbReference type="ARBA" id="ARBA00001947"/>
    </source>
</evidence>
<dbReference type="Pfam" id="PF02594">
    <property type="entry name" value="DUF167"/>
    <property type="match status" value="1"/>
</dbReference>
<evidence type="ECO:0000259" key="18">
    <source>
        <dbReference type="PROSITE" id="PS51112"/>
    </source>
</evidence>
<dbReference type="InterPro" id="IPR036591">
    <property type="entry name" value="YggU-like_sf"/>
</dbReference>
<feature type="compositionally biased region" description="Pro residues" evidence="17">
    <location>
        <begin position="797"/>
        <end position="816"/>
    </location>
</feature>
<feature type="compositionally biased region" description="Basic and acidic residues" evidence="17">
    <location>
        <begin position="743"/>
        <end position="761"/>
    </location>
</feature>
<feature type="compositionally biased region" description="Acidic residues" evidence="17">
    <location>
        <begin position="1345"/>
        <end position="1356"/>
    </location>
</feature>
<keyword evidence="15 19" id="KW-0482">Metalloprotease</keyword>
<dbReference type="InterPro" id="IPR036071">
    <property type="entry name" value="AMMECR1_dom_sf"/>
</dbReference>
<evidence type="ECO:0000313" key="19">
    <source>
        <dbReference type="EMBL" id="KAK3923157.1"/>
    </source>
</evidence>
<keyword evidence="8" id="KW-0479">Metal-binding</keyword>
<accession>A0AAE1HKV9</accession>
<dbReference type="Proteomes" id="UP001219518">
    <property type="component" value="Unassembled WGS sequence"/>
</dbReference>
<dbReference type="GO" id="GO:0046540">
    <property type="term" value="C:U4/U6 x U5 tri-snRNP complex"/>
    <property type="evidence" value="ECO:0007669"/>
    <property type="project" value="InterPro"/>
</dbReference>
<evidence type="ECO:0000256" key="3">
    <source>
        <dbReference type="ARBA" id="ARBA00010044"/>
    </source>
</evidence>
<evidence type="ECO:0000256" key="16">
    <source>
        <dbReference type="ARBA" id="ARBA00023136"/>
    </source>
</evidence>
<evidence type="ECO:0000256" key="5">
    <source>
        <dbReference type="ARBA" id="ARBA00010550"/>
    </source>
</evidence>
<dbReference type="GO" id="GO:0006515">
    <property type="term" value="P:protein quality control for misfolded or incompletely synthesized proteins"/>
    <property type="evidence" value="ECO:0007669"/>
    <property type="project" value="TreeGrafter"/>
</dbReference>
<evidence type="ECO:0000256" key="10">
    <source>
        <dbReference type="ARBA" id="ARBA00022801"/>
    </source>
</evidence>
<evidence type="ECO:0000256" key="9">
    <source>
        <dbReference type="ARBA" id="ARBA00022741"/>
    </source>
</evidence>
<dbReference type="SUPFAM" id="SSF140990">
    <property type="entry name" value="FtsH protease domain-like"/>
    <property type="match status" value="1"/>
</dbReference>
<dbReference type="GO" id="GO:0046872">
    <property type="term" value="F:metal ion binding"/>
    <property type="evidence" value="ECO:0007669"/>
    <property type="project" value="UniProtKB-KW"/>
</dbReference>
<dbReference type="Pfam" id="PF01871">
    <property type="entry name" value="AMMECR1"/>
    <property type="match status" value="1"/>
</dbReference>
<dbReference type="GO" id="GO:0005743">
    <property type="term" value="C:mitochondrial inner membrane"/>
    <property type="evidence" value="ECO:0007669"/>
    <property type="project" value="TreeGrafter"/>
</dbReference>
<dbReference type="Pfam" id="PF01434">
    <property type="entry name" value="Peptidase_M41"/>
    <property type="match status" value="1"/>
</dbReference>
<dbReference type="InterPro" id="IPR005011">
    <property type="entry name" value="SNU66/SART1"/>
</dbReference>
<keyword evidence="9" id="KW-0547">Nucleotide-binding</keyword>
<dbReference type="GO" id="GO:0007005">
    <property type="term" value="P:mitochondrion organization"/>
    <property type="evidence" value="ECO:0007669"/>
    <property type="project" value="TreeGrafter"/>
</dbReference>
<comment type="similarity">
    <text evidence="5">In the N-terminal section; belongs to the AAA ATPase family.</text>
</comment>
<evidence type="ECO:0000256" key="11">
    <source>
        <dbReference type="ARBA" id="ARBA00022833"/>
    </source>
</evidence>
<dbReference type="PANTHER" id="PTHR23076:SF97">
    <property type="entry name" value="ATP-DEPENDENT ZINC METALLOPROTEASE YME1L1"/>
    <property type="match status" value="1"/>
</dbReference>
<dbReference type="Pfam" id="PF03343">
    <property type="entry name" value="SART-1"/>
    <property type="match status" value="1"/>
</dbReference>
<evidence type="ECO:0000256" key="17">
    <source>
        <dbReference type="SAM" id="MobiDB-lite"/>
    </source>
</evidence>
<dbReference type="InterPro" id="IPR045347">
    <property type="entry name" value="HIND"/>
</dbReference>
<feature type="compositionally biased region" description="Basic and acidic residues" evidence="17">
    <location>
        <begin position="1169"/>
        <end position="1178"/>
    </location>
</feature>
<gene>
    <name evidence="19" type="ORF">KUF71_000239</name>
</gene>
<proteinExistence type="inferred from homology"/>
<dbReference type="EMBL" id="JAHWGI010001142">
    <property type="protein sequence ID" value="KAK3923157.1"/>
    <property type="molecule type" value="Genomic_DNA"/>
</dbReference>
<dbReference type="GO" id="GO:0016887">
    <property type="term" value="F:ATP hydrolysis activity"/>
    <property type="evidence" value="ECO:0007669"/>
    <property type="project" value="InterPro"/>
</dbReference>
<evidence type="ECO:0000256" key="7">
    <source>
        <dbReference type="ARBA" id="ARBA00022692"/>
    </source>
</evidence>
<comment type="cofactor">
    <cofactor evidence="1">
        <name>Zn(2+)</name>
        <dbReference type="ChEBI" id="CHEBI:29105"/>
    </cofactor>
</comment>
<keyword evidence="16" id="KW-0472">Membrane</keyword>
<feature type="region of interest" description="Disordered" evidence="17">
    <location>
        <begin position="722"/>
        <end position="838"/>
    </location>
</feature>
<dbReference type="Gene3D" id="1.10.8.60">
    <property type="match status" value="1"/>
</dbReference>
<dbReference type="FunFam" id="3.40.50.300:FF:000277">
    <property type="entry name" value="ATP-dependent zinc metalloprotease FtsH"/>
    <property type="match status" value="1"/>
</dbReference>
<dbReference type="Pfam" id="PF17862">
    <property type="entry name" value="AAA_lid_3"/>
    <property type="match status" value="1"/>
</dbReference>
<dbReference type="Gene3D" id="3.40.50.300">
    <property type="entry name" value="P-loop containing nucleotide triphosphate hydrolases"/>
    <property type="match status" value="1"/>
</dbReference>
<dbReference type="InterPro" id="IPR002733">
    <property type="entry name" value="AMMECR1_domain"/>
</dbReference>
<evidence type="ECO:0000256" key="14">
    <source>
        <dbReference type="ARBA" id="ARBA00022989"/>
    </source>
</evidence>
<feature type="compositionally biased region" description="Polar residues" evidence="17">
    <location>
        <begin position="817"/>
        <end position="827"/>
    </location>
</feature>
<dbReference type="GO" id="GO:0000398">
    <property type="term" value="P:mRNA splicing, via spliceosome"/>
    <property type="evidence" value="ECO:0007669"/>
    <property type="project" value="InterPro"/>
</dbReference>
<name>A0AAE1HKV9_9NEOP</name>
<dbReference type="SMART" id="SM00382">
    <property type="entry name" value="AAA"/>
    <property type="match status" value="1"/>
</dbReference>
<evidence type="ECO:0000313" key="20">
    <source>
        <dbReference type="Proteomes" id="UP001219518"/>
    </source>
</evidence>
<dbReference type="InterPro" id="IPR003593">
    <property type="entry name" value="AAA+_ATPase"/>
</dbReference>
<evidence type="ECO:0000256" key="8">
    <source>
        <dbReference type="ARBA" id="ARBA00022723"/>
    </source>
</evidence>
<dbReference type="Pfam" id="PF19252">
    <property type="entry name" value="HIND"/>
    <property type="match status" value="1"/>
</dbReference>
<evidence type="ECO:0000256" key="15">
    <source>
        <dbReference type="ARBA" id="ARBA00023049"/>
    </source>
</evidence>
<feature type="compositionally biased region" description="Basic and acidic residues" evidence="17">
    <location>
        <begin position="774"/>
        <end position="784"/>
    </location>
</feature>
<keyword evidence="7" id="KW-0812">Transmembrane</keyword>
<keyword evidence="10" id="KW-0378">Hydrolase</keyword>
<comment type="subcellular location">
    <subcellularLocation>
        <location evidence="2">Membrane</location>
        <topology evidence="2">Multi-pass membrane protein</topology>
    </subcellularLocation>
</comment>
<keyword evidence="11" id="KW-0862">Zinc</keyword>
<comment type="caution">
    <text evidence="19">The sequence shown here is derived from an EMBL/GenBank/DDBJ whole genome shotgun (WGS) entry which is preliminary data.</text>
</comment>
<protein>
    <submittedName>
        <fullName evidence="19">ATP-dependent zinc metalloprotease</fullName>
    </submittedName>
</protein>
<dbReference type="PROSITE" id="PS00674">
    <property type="entry name" value="AAA"/>
    <property type="match status" value="1"/>
</dbReference>
<dbReference type="InterPro" id="IPR027417">
    <property type="entry name" value="P-loop_NTPase"/>
</dbReference>
<feature type="compositionally biased region" description="Basic residues" evidence="17">
    <location>
        <begin position="725"/>
        <end position="742"/>
    </location>
</feature>
<dbReference type="GO" id="GO:0005524">
    <property type="term" value="F:ATP binding"/>
    <property type="evidence" value="ECO:0007669"/>
    <property type="project" value="UniProtKB-KW"/>
</dbReference>
<dbReference type="PROSITE" id="PS51112">
    <property type="entry name" value="AMMECR1"/>
    <property type="match status" value="1"/>
</dbReference>
<keyword evidence="12" id="KW-0067">ATP-binding</keyword>
<dbReference type="HAMAP" id="MF_00634">
    <property type="entry name" value="UPF0235"/>
    <property type="match status" value="1"/>
</dbReference>
<dbReference type="Gene3D" id="1.20.58.760">
    <property type="entry name" value="Peptidase M41"/>
    <property type="match status" value="1"/>
</dbReference>
<keyword evidence="14" id="KW-1133">Transmembrane helix</keyword>
<dbReference type="InterPro" id="IPR003746">
    <property type="entry name" value="DUF167"/>
</dbReference>
<dbReference type="PANTHER" id="PTHR23076">
    <property type="entry name" value="METALLOPROTEASE M41 FTSH"/>
    <property type="match status" value="1"/>
</dbReference>
<dbReference type="SUPFAM" id="SSF69786">
    <property type="entry name" value="YggU-like"/>
    <property type="match status" value="1"/>
</dbReference>
<feature type="compositionally biased region" description="Basic and acidic residues" evidence="17">
    <location>
        <begin position="1328"/>
        <end position="1337"/>
    </location>
</feature>
<dbReference type="Gene3D" id="3.30.1200.10">
    <property type="entry name" value="YggU-like"/>
    <property type="match status" value="1"/>
</dbReference>
<dbReference type="SMART" id="SM01152">
    <property type="entry name" value="DUF167"/>
    <property type="match status" value="1"/>
</dbReference>
<evidence type="ECO:0000256" key="2">
    <source>
        <dbReference type="ARBA" id="ARBA00004141"/>
    </source>
</evidence>
<feature type="region of interest" description="Disordered" evidence="17">
    <location>
        <begin position="1328"/>
        <end position="1368"/>
    </location>
</feature>
<dbReference type="GO" id="GO:0004176">
    <property type="term" value="F:ATP-dependent peptidase activity"/>
    <property type="evidence" value="ECO:0007669"/>
    <property type="project" value="InterPro"/>
</dbReference>
<dbReference type="CDD" id="cd19501">
    <property type="entry name" value="RecA-like_FtsH"/>
    <property type="match status" value="1"/>
</dbReference>
<sequence>MLSLQSNPQLVVYHLYQLSNNLSASTSEIVNSLRTICTNTNTVSSSDILCKESLEESAKNCSGKMIMYLPKIYNKKHSSINKKVSAVKKTSEAEEFSLAIKLLSPMKPLRLKKKYQAPWEISFISADTFEENKRIGFQRGLSFNLNPTTYILSSRNLPPMLLQTSSLASQRRGFKTERMVNKEKERNNGVFGQIANLFRPSKPDIAMKPNMDKFADTKTVEAVTSAWMKVYEGGFKAGESAEQRKRNRGNWIIGLVLLSSFISVARLFLKNFPFRDQIKIVSPEEIDVTFADVRGSEEVKKELETVVNFLKNPKKFAALGARLPKGVLLVGEPGVGKTLLARAVAGEARVPFFYASGSEFDEILVGEGARRIRNLFRNAKANAPCVIFLDEIDSVGAKRTKSSVHPYANQSINQLLSEMDGFAANEGVVVLAATNRASELDKALVRPGRFDMSIQVPYPRTRDRRDIIQYYLQKIACRNIDIELIVKLTAGWNGANLENLLNWAAIIAATENSEYVNMQHITTAFDRLVLGVSWGSGNISDSLKETRRVAYHEAGHTLVSLLTPGSNPIHKVTIEARGSSLGHTASIRGDELLPTKAEFKAQLDKCFGGQVAEELIYGTDEVSTGCASDLESATEIATIMVRKYGMGVVNRHIHDSETLSGGAQDKIDTDIDKLLNESKERAKNVLLNHITDLHKIAGALLEYKTLTRADLMQLLGKTDFTKTVMGHKHKKEKRKHRSRSRSRSVEKDRERERERERERDRSKHRHHKRHHKDRKELKRSREESPTYISSDDDCIVVPPPPKISRQATPPPPPPPAISNSSSDTKPSSGAGDSLSIEETNRIRAKLGLKPLQIDDKPTAVEVKADNDYKNSTERTAAEAGLDVINDDLGEFVHKPADNLAKKVKADKIKEKLAERKAKRALELKLAKIKKLGESSSDEEESAAAWAEKNRKIVSEKQQAEKRAKMLEEMDAEFGVGDLVAEEMKTERRNVYGAKDLRGLRVEHDLGSFSEGKQVVLTLKDQGVLEEEGDVLVNVNMLDDEHHKKNIDRRKQKPGYNAYEDEEMDTFDEPEVKVLSKYDEEIEGEKKKSFTLGVDDSPAAIAQRKQQALSIKNKLMKKKLETLAMPAPKLASEYYNEDEISTKFKKIKKVKKVRKKGILKADDLESLVKEEGPSKDMGRRMRSRIVDDDDDMKAPPPPRISDPDDANIKEEPMDIDVDDLPPLPSDIATVKIEPDEDLALELALKKARKLKQMEAAEEAASVDKVAKMVVSDEYKPAFGESGPGGSIVLNSTAEFCRTLGDIPTYGLAGNRDEDAEELLDFEREMIEEQKRKQEEDVGTRGAWNEVEGDEQPAEAEPTETPILDPEPDLGGGMAGALRLAVSKGYLEKEIVKRPSASRFAHLQAQNYSIDDKAHVEDDKFGRRERYAGPTSEFKDKEGYKPNVKLDYIDDEGHVLNAKEAFRYLSHKFHGKGPGKNKVEKRMKKMEQDALMKQMSSTDTPLGTLNMLQAKQKETQSPFIVLSGGKHQTCLEPPKTPDFCNDPYPIFVTWETAKERRLRGCIGTFGAKKLHMGLREYAITSAVKDSRFSPITRDELPKLRVAVSLLRHFEDGSDYLDWQIGVHGISIEYHSDRGVRHSATYLPEVALKQGWDQIQTIDSLLRKGGFKGNVTPEIRRAIKLTRYKSEKISVTYDEYVDHCHLQQSQVVRAISDCGLSEASSSGMMDMVPLKQQNDWAENSESDVISVTKSGDIAVKIHAKPGAKKNNITDISDEGVGVQISAPPVEGEANTELVRYIAEILGLRKGDVSLDKGSRSRNKTILVAQGKLTVEEVTEKIKKEVGSN</sequence>
<dbReference type="GO" id="GO:0004222">
    <property type="term" value="F:metalloendopeptidase activity"/>
    <property type="evidence" value="ECO:0007669"/>
    <property type="project" value="InterPro"/>
</dbReference>
<comment type="similarity">
    <text evidence="4">Belongs to the UPF0235 family.</text>
</comment>
<dbReference type="SUPFAM" id="SSF143447">
    <property type="entry name" value="AMMECR1-like"/>
    <property type="match status" value="1"/>
</dbReference>
<evidence type="ECO:0000256" key="12">
    <source>
        <dbReference type="ARBA" id="ARBA00022840"/>
    </source>
</evidence>
<dbReference type="InterPro" id="IPR000642">
    <property type="entry name" value="Peptidase_M41"/>
</dbReference>
<dbReference type="InterPro" id="IPR003959">
    <property type="entry name" value="ATPase_AAA_core"/>
</dbReference>
<feature type="domain" description="AMMECR1" evidence="18">
    <location>
        <begin position="1500"/>
        <end position="1697"/>
    </location>
</feature>
<dbReference type="Pfam" id="PF00004">
    <property type="entry name" value="AAA"/>
    <property type="match status" value="1"/>
</dbReference>
<dbReference type="Gene3D" id="3.30.700.20">
    <property type="entry name" value="Hypothetical protein ph0010, domain 1"/>
    <property type="match status" value="1"/>
</dbReference>
<reference evidence="19" key="2">
    <citation type="journal article" date="2023" name="BMC Genomics">
        <title>Pest status, molecular evolution, and epigenetic factors derived from the genome assembly of Frankliniella fusca, a thysanopteran phytovirus vector.</title>
        <authorList>
            <person name="Catto M.A."/>
            <person name="Labadie P.E."/>
            <person name="Jacobson A.L."/>
            <person name="Kennedy G.G."/>
            <person name="Srinivasan R."/>
            <person name="Hunt B.G."/>
        </authorList>
    </citation>
    <scope>NUCLEOTIDE SEQUENCE</scope>
    <source>
        <strain evidence="19">PL_HMW_Pooled</strain>
    </source>
</reference>
<keyword evidence="6" id="KW-0645">Protease</keyword>
<dbReference type="NCBIfam" id="TIGR00296">
    <property type="entry name" value="TIGR00296 family protein"/>
    <property type="match status" value="1"/>
</dbReference>
<evidence type="ECO:0000256" key="13">
    <source>
        <dbReference type="ARBA" id="ARBA00022946"/>
    </source>
</evidence>
<feature type="region of interest" description="Disordered" evidence="17">
    <location>
        <begin position="1169"/>
        <end position="1221"/>
    </location>
</feature>
<comment type="similarity">
    <text evidence="3">In the C-terminal section; belongs to the peptidase M41 family.</text>
</comment>
<evidence type="ECO:0000256" key="4">
    <source>
        <dbReference type="ARBA" id="ARBA00010364"/>
    </source>
</evidence>
<dbReference type="SUPFAM" id="SSF52540">
    <property type="entry name" value="P-loop containing nucleoside triphosphate hydrolases"/>
    <property type="match status" value="1"/>
</dbReference>
<dbReference type="InterPro" id="IPR027485">
    <property type="entry name" value="AMMECR1_N"/>
</dbReference>
<organism evidence="19 20">
    <name type="scientific">Frankliniella fusca</name>
    <dbReference type="NCBI Taxonomy" id="407009"/>
    <lineage>
        <taxon>Eukaryota</taxon>
        <taxon>Metazoa</taxon>
        <taxon>Ecdysozoa</taxon>
        <taxon>Arthropoda</taxon>
        <taxon>Hexapoda</taxon>
        <taxon>Insecta</taxon>
        <taxon>Pterygota</taxon>
        <taxon>Neoptera</taxon>
        <taxon>Paraneoptera</taxon>
        <taxon>Thysanoptera</taxon>
        <taxon>Terebrantia</taxon>
        <taxon>Thripoidea</taxon>
        <taxon>Thripidae</taxon>
        <taxon>Frankliniella</taxon>
    </lineage>
</organism>
<evidence type="ECO:0000256" key="6">
    <source>
        <dbReference type="ARBA" id="ARBA00022670"/>
    </source>
</evidence>
<dbReference type="InterPro" id="IPR003960">
    <property type="entry name" value="ATPase_AAA_CS"/>
</dbReference>
<feature type="compositionally biased region" description="Basic residues" evidence="17">
    <location>
        <begin position="762"/>
        <end position="773"/>
    </location>
</feature>
<keyword evidence="13" id="KW-0809">Transit peptide</keyword>
<dbReference type="InterPro" id="IPR023473">
    <property type="entry name" value="AMMECR1"/>
</dbReference>
<dbReference type="NCBIfam" id="TIGR00251">
    <property type="entry name" value="DUF167 family protein"/>
    <property type="match status" value="1"/>
</dbReference>
<dbReference type="InterPro" id="IPR041569">
    <property type="entry name" value="AAA_lid_3"/>
</dbReference>
<dbReference type="InterPro" id="IPR037219">
    <property type="entry name" value="Peptidase_M41-like"/>
</dbReference>